<organism evidence="1 2">
    <name type="scientific">Candidatus Pseudobacter hemicellulosilyticus</name>
    <dbReference type="NCBI Taxonomy" id="3121375"/>
    <lineage>
        <taxon>Bacteria</taxon>
        <taxon>Pseudomonadati</taxon>
        <taxon>Bacteroidota</taxon>
        <taxon>Chitinophagia</taxon>
        <taxon>Chitinophagales</taxon>
        <taxon>Chitinophagaceae</taxon>
        <taxon>Pseudobacter</taxon>
    </lineage>
</organism>
<dbReference type="EMBL" id="CP119311">
    <property type="protein sequence ID" value="WEK34291.1"/>
    <property type="molecule type" value="Genomic_DNA"/>
</dbReference>
<accession>A0AAJ5WP35</accession>
<evidence type="ECO:0008006" key="3">
    <source>
        <dbReference type="Google" id="ProtNLM"/>
    </source>
</evidence>
<dbReference type="AlphaFoldDB" id="A0AAJ5WP35"/>
<sequence>MTRWLILALVALIGSCAKEDGLPGTVGGPGKGDAYPGYTAYFIPKDKHDPTPNPVQLISKSALRFQVLFDSSCRYASKKPENQKDINKLYGFSDCASFHHENSARVGWLWNGKTIELYAYCYADSVRSSKLLGTLSVGVPAELGISVKGNQYIFDYAGRQTTMKRHCGGDTFSGYKLLPYFGGDETAPHDMWIYVREL</sequence>
<name>A0AAJ5WP35_9BACT</name>
<dbReference type="Proteomes" id="UP001220610">
    <property type="component" value="Chromosome"/>
</dbReference>
<protein>
    <recommendedName>
        <fullName evidence="3">Lipoprotein</fullName>
    </recommendedName>
</protein>
<reference evidence="1" key="1">
    <citation type="submission" date="2023-03" db="EMBL/GenBank/DDBJ databases">
        <title>Andean soil-derived lignocellulolytic bacterial consortium as a source of novel taxa and putative plastic-active enzymes.</title>
        <authorList>
            <person name="Diaz-Garcia L."/>
            <person name="Chuvochina M."/>
            <person name="Feuerriegel G."/>
            <person name="Bunk B."/>
            <person name="Sproer C."/>
            <person name="Streit W.R."/>
            <person name="Rodriguez L.M."/>
            <person name="Overmann J."/>
            <person name="Jimenez D.J."/>
        </authorList>
    </citation>
    <scope>NUCLEOTIDE SEQUENCE</scope>
    <source>
        <strain evidence="1">MAG 7</strain>
    </source>
</reference>
<evidence type="ECO:0000313" key="2">
    <source>
        <dbReference type="Proteomes" id="UP001220610"/>
    </source>
</evidence>
<proteinExistence type="predicted"/>
<gene>
    <name evidence="1" type="ORF">P0Y53_17535</name>
</gene>
<evidence type="ECO:0000313" key="1">
    <source>
        <dbReference type="EMBL" id="WEK34291.1"/>
    </source>
</evidence>
<dbReference type="PROSITE" id="PS51257">
    <property type="entry name" value="PROKAR_LIPOPROTEIN"/>
    <property type="match status" value="1"/>
</dbReference>